<dbReference type="Gene3D" id="1.10.8.270">
    <property type="entry name" value="putative rabgap domain of human tbc1 domain family member 14 like domains"/>
    <property type="match status" value="1"/>
</dbReference>
<dbReference type="GO" id="GO:0071889">
    <property type="term" value="F:14-3-3 protein binding"/>
    <property type="evidence" value="ECO:0007669"/>
    <property type="project" value="UniProtKB-ARBA"/>
</dbReference>
<dbReference type="FunFam" id="1.10.8.270:FF:000004">
    <property type="entry name" value="TBC1 domain family, member 22B"/>
    <property type="match status" value="1"/>
</dbReference>
<evidence type="ECO:0000259" key="5">
    <source>
        <dbReference type="PROSITE" id="PS50086"/>
    </source>
</evidence>
<evidence type="ECO:0000313" key="6">
    <source>
        <dbReference type="EnsemblMetazoa" id="XP_038068856.1"/>
    </source>
</evidence>
<evidence type="ECO:0000313" key="7">
    <source>
        <dbReference type="Proteomes" id="UP000887568"/>
    </source>
</evidence>
<name>A0A914B021_PATMI</name>
<comment type="function">
    <text evidence="3">May act as a GTPase-activating protein for Rab family protein(s).</text>
</comment>
<dbReference type="FunFam" id="1.10.472.80:FF:000001">
    <property type="entry name" value="TBC1 domain family member 22B"/>
    <property type="match status" value="1"/>
</dbReference>
<dbReference type="PANTHER" id="PTHR22957:SF26">
    <property type="entry name" value="LD44506P"/>
    <property type="match status" value="1"/>
</dbReference>
<dbReference type="PROSITE" id="PS50086">
    <property type="entry name" value="TBC_RABGAP"/>
    <property type="match status" value="1"/>
</dbReference>
<evidence type="ECO:0000256" key="2">
    <source>
        <dbReference type="ARBA" id="ARBA00022553"/>
    </source>
</evidence>
<dbReference type="AlphaFoldDB" id="A0A914B021"/>
<accession>A0A914B021</accession>
<dbReference type="EnsemblMetazoa" id="XM_038212928.1">
    <property type="protein sequence ID" value="XP_038068856.1"/>
    <property type="gene ID" value="LOC119738180"/>
</dbReference>
<keyword evidence="2" id="KW-0597">Phosphoprotein</keyword>
<dbReference type="OMA" id="SCYNIFN"/>
<keyword evidence="7" id="KW-1185">Reference proteome</keyword>
<feature type="compositionally biased region" description="Low complexity" evidence="4">
    <location>
        <begin position="114"/>
        <end position="123"/>
    </location>
</feature>
<feature type="region of interest" description="Disordered" evidence="4">
    <location>
        <begin position="1"/>
        <end position="84"/>
    </location>
</feature>
<feature type="region of interest" description="Disordered" evidence="4">
    <location>
        <begin position="108"/>
        <end position="189"/>
    </location>
</feature>
<dbReference type="Pfam" id="PF00566">
    <property type="entry name" value="RabGAP-TBC"/>
    <property type="match status" value="1"/>
</dbReference>
<evidence type="ECO:0000256" key="1">
    <source>
        <dbReference type="ARBA" id="ARBA00022468"/>
    </source>
</evidence>
<dbReference type="SMART" id="SM00164">
    <property type="entry name" value="TBC"/>
    <property type="match status" value="1"/>
</dbReference>
<feature type="domain" description="Rab-GAP TBC" evidence="5">
    <location>
        <begin position="220"/>
        <end position="447"/>
    </location>
</feature>
<dbReference type="Proteomes" id="UP000887568">
    <property type="component" value="Unplaced"/>
</dbReference>
<dbReference type="SUPFAM" id="SSF47923">
    <property type="entry name" value="Ypt/Rab-GAP domain of gyp1p"/>
    <property type="match status" value="2"/>
</dbReference>
<sequence>MASANENVRVPTGVSSGFGSKGTGKKATHWKKNSERLPGSIKPVYSAKYPPSEILNQTQMRDQTGVKPRPKQKDAFAAFDSKTSDAWEVNDEELLMLKARQLSLEKQRSEQAERAAQQAQMLEARIRSEDTELGSPSRDVSERREDPQETPPPSPSLRSGVPGLAVRQNSDLEPPVPSSPIRTSPMPMPDREVGKLAKFKQLLSGLNTELDDLRKLSWSGISGAVRPTAWKLLLGYLPANTDRRELTLERKQEEYFGFVDQYYGTRTDSLHKDMFRQIHIDIPRTNPLVPLFQQPKVQEIFERILYIWAIRHPASGYVQGINDLVTPFFVVFLTEHTAENVDVTDNLDITTLPTDKIRKVEADTFWCMSKLLDGIQDNYTFAQPGIQAKINSLKELVQRVNAPLHHHLLSHQVEYLQFAFRWMNNLLMRELPLKGTIRLWDTYMSEPEGFAVFHLYVCAAFLIKFADAAMKEKDFQGIMLLLQNLPTASWTNQDISLLLAEAYSLKYMFADAPRHLSQQAKK</sequence>
<evidence type="ECO:0000256" key="4">
    <source>
        <dbReference type="SAM" id="MobiDB-lite"/>
    </source>
</evidence>
<dbReference type="Gene3D" id="1.10.10.750">
    <property type="entry name" value="Ypt/Rab-GAP domain of gyp1p, domain 1"/>
    <property type="match status" value="1"/>
</dbReference>
<dbReference type="PANTHER" id="PTHR22957">
    <property type="entry name" value="TBC1 DOMAIN FAMILY MEMBER GTPASE-ACTIVATING PROTEIN"/>
    <property type="match status" value="1"/>
</dbReference>
<dbReference type="OrthoDB" id="26371at2759"/>
<dbReference type="InterPro" id="IPR000195">
    <property type="entry name" value="Rab-GAP-TBC_dom"/>
</dbReference>
<dbReference type="GeneID" id="119738180"/>
<proteinExistence type="predicted"/>
<dbReference type="FunFam" id="1.10.10.750:FF:000009">
    <property type="entry name" value="TBC1 domain family member 22A"/>
    <property type="match status" value="1"/>
</dbReference>
<evidence type="ECO:0000256" key="3">
    <source>
        <dbReference type="ARBA" id="ARBA00043879"/>
    </source>
</evidence>
<dbReference type="Gene3D" id="1.10.472.80">
    <property type="entry name" value="Ypt/Rab-GAP domain of gyp1p, domain 3"/>
    <property type="match status" value="1"/>
</dbReference>
<dbReference type="InterPro" id="IPR035969">
    <property type="entry name" value="Rab-GAP_TBC_sf"/>
</dbReference>
<organism evidence="6 7">
    <name type="scientific">Patiria miniata</name>
    <name type="common">Bat star</name>
    <name type="synonym">Asterina miniata</name>
    <dbReference type="NCBI Taxonomy" id="46514"/>
    <lineage>
        <taxon>Eukaryota</taxon>
        <taxon>Metazoa</taxon>
        <taxon>Echinodermata</taxon>
        <taxon>Eleutherozoa</taxon>
        <taxon>Asterozoa</taxon>
        <taxon>Asteroidea</taxon>
        <taxon>Valvatacea</taxon>
        <taxon>Valvatida</taxon>
        <taxon>Asterinidae</taxon>
        <taxon>Patiria</taxon>
    </lineage>
</organism>
<reference evidence="6" key="1">
    <citation type="submission" date="2022-11" db="UniProtKB">
        <authorList>
            <consortium name="EnsemblMetazoa"/>
        </authorList>
    </citation>
    <scope>IDENTIFICATION</scope>
</reference>
<keyword evidence="1" id="KW-0343">GTPase activation</keyword>
<dbReference type="GO" id="GO:0005096">
    <property type="term" value="F:GTPase activator activity"/>
    <property type="evidence" value="ECO:0007669"/>
    <property type="project" value="UniProtKB-KW"/>
</dbReference>
<protein>
    <recommendedName>
        <fullName evidence="5">Rab-GAP TBC domain-containing protein</fullName>
    </recommendedName>
</protein>
<dbReference type="RefSeq" id="XP_038068856.1">
    <property type="nucleotide sequence ID" value="XM_038212928.1"/>
</dbReference>